<protein>
    <submittedName>
        <fullName evidence="1">Uncharacterized protein</fullName>
    </submittedName>
</protein>
<reference evidence="1 2" key="1">
    <citation type="submission" date="2020-05" db="EMBL/GenBank/DDBJ databases">
        <title>Genome sequencing of Spirosoma sp. TS118.</title>
        <authorList>
            <person name="Lee J.-H."/>
            <person name="Jeong S."/>
            <person name="Zhao L."/>
            <person name="Jung J.-H."/>
            <person name="Kim M.-K."/>
            <person name="Lim S."/>
        </authorList>
    </citation>
    <scope>NUCLEOTIDE SEQUENCE [LARGE SCALE GENOMIC DNA]</scope>
    <source>
        <strain evidence="1 2">TS118</strain>
    </source>
</reference>
<proteinExistence type="predicted"/>
<keyword evidence="2" id="KW-1185">Reference proteome</keyword>
<dbReference type="RefSeq" id="WP_171741611.1">
    <property type="nucleotide sequence ID" value="NZ_CP053435.1"/>
</dbReference>
<organism evidence="1 2">
    <name type="scientific">Spirosoma taeanense</name>
    <dbReference type="NCBI Taxonomy" id="2735870"/>
    <lineage>
        <taxon>Bacteria</taxon>
        <taxon>Pseudomonadati</taxon>
        <taxon>Bacteroidota</taxon>
        <taxon>Cytophagia</taxon>
        <taxon>Cytophagales</taxon>
        <taxon>Cytophagaceae</taxon>
        <taxon>Spirosoma</taxon>
    </lineage>
</organism>
<gene>
    <name evidence="1" type="ORF">HNV11_21420</name>
</gene>
<dbReference type="Proteomes" id="UP000502756">
    <property type="component" value="Chromosome"/>
</dbReference>
<evidence type="ECO:0000313" key="2">
    <source>
        <dbReference type="Proteomes" id="UP000502756"/>
    </source>
</evidence>
<dbReference type="KEGG" id="stae:HNV11_21420"/>
<evidence type="ECO:0000313" key="1">
    <source>
        <dbReference type="EMBL" id="QJW91756.1"/>
    </source>
</evidence>
<sequence length="62" mass="6992">MPETSTVDAEEPATFATAVLEYAGRYELAYHNWRLIDMRSKLNANWAVTRPSPASEMNGSWS</sequence>
<name>A0A6M5YEM8_9BACT</name>
<accession>A0A6M5YEM8</accession>
<dbReference type="AlphaFoldDB" id="A0A6M5YEM8"/>
<dbReference type="EMBL" id="CP053435">
    <property type="protein sequence ID" value="QJW91756.1"/>
    <property type="molecule type" value="Genomic_DNA"/>
</dbReference>